<dbReference type="EMBL" id="CABITT030000005">
    <property type="protein sequence ID" value="VVB03918.1"/>
    <property type="molecule type" value="Genomic_DNA"/>
</dbReference>
<dbReference type="AlphaFoldDB" id="A0A565BRC4"/>
<protein>
    <submittedName>
        <fullName evidence="1">Uncharacterized protein</fullName>
    </submittedName>
</protein>
<dbReference type="Proteomes" id="UP000489600">
    <property type="component" value="Unassembled WGS sequence"/>
</dbReference>
<evidence type="ECO:0000313" key="1">
    <source>
        <dbReference type="EMBL" id="VVB03918.1"/>
    </source>
</evidence>
<sequence>MDSLEQGRETKRRRCMEKKRPFIITIKQAWKYSPTKIQIPNDIFEEILMKLFIKTVTLEEETASLEHTRPHNFKGEFLEVSESSDGLVCIHDTSIPVRVMNPATGVSISLPLANIQQLLIDHPHPALQLT</sequence>
<gene>
    <name evidence="1" type="ORF">ANE_LOCUS14362</name>
</gene>
<accession>A0A565BRC4</accession>
<reference evidence="1" key="1">
    <citation type="submission" date="2019-07" db="EMBL/GenBank/DDBJ databases">
        <authorList>
            <person name="Dittberner H."/>
        </authorList>
    </citation>
    <scope>NUCLEOTIDE SEQUENCE [LARGE SCALE GENOMIC DNA]</scope>
</reference>
<organism evidence="1 2">
    <name type="scientific">Arabis nemorensis</name>
    <dbReference type="NCBI Taxonomy" id="586526"/>
    <lineage>
        <taxon>Eukaryota</taxon>
        <taxon>Viridiplantae</taxon>
        <taxon>Streptophyta</taxon>
        <taxon>Embryophyta</taxon>
        <taxon>Tracheophyta</taxon>
        <taxon>Spermatophyta</taxon>
        <taxon>Magnoliopsida</taxon>
        <taxon>eudicotyledons</taxon>
        <taxon>Gunneridae</taxon>
        <taxon>Pentapetalae</taxon>
        <taxon>rosids</taxon>
        <taxon>malvids</taxon>
        <taxon>Brassicales</taxon>
        <taxon>Brassicaceae</taxon>
        <taxon>Arabideae</taxon>
        <taxon>Arabis</taxon>
    </lineage>
</organism>
<evidence type="ECO:0000313" key="2">
    <source>
        <dbReference type="Proteomes" id="UP000489600"/>
    </source>
</evidence>
<name>A0A565BRC4_9BRAS</name>
<keyword evidence="2" id="KW-1185">Reference proteome</keyword>
<proteinExistence type="predicted"/>
<comment type="caution">
    <text evidence="1">The sequence shown here is derived from an EMBL/GenBank/DDBJ whole genome shotgun (WGS) entry which is preliminary data.</text>
</comment>